<name>A0A7C0VCN9_UNCW3</name>
<proteinExistence type="predicted"/>
<keyword evidence="6 7" id="KW-0472">Membrane</keyword>
<dbReference type="SMART" id="SM01091">
    <property type="entry name" value="CorC_HlyC"/>
    <property type="match status" value="1"/>
</dbReference>
<dbReference type="PROSITE" id="PS51846">
    <property type="entry name" value="CNNM"/>
    <property type="match status" value="1"/>
</dbReference>
<dbReference type="Pfam" id="PF03471">
    <property type="entry name" value="CorC_HlyC"/>
    <property type="match status" value="1"/>
</dbReference>
<dbReference type="InterPro" id="IPR005170">
    <property type="entry name" value="Transptr-assoc_dom"/>
</dbReference>
<evidence type="ECO:0000256" key="2">
    <source>
        <dbReference type="ARBA" id="ARBA00022692"/>
    </source>
</evidence>
<feature type="transmembrane region" description="Helical" evidence="8">
    <location>
        <begin position="51"/>
        <end position="70"/>
    </location>
</feature>
<dbReference type="InterPro" id="IPR016169">
    <property type="entry name" value="FAD-bd_PCMH_sub2"/>
</dbReference>
<evidence type="ECO:0000259" key="9">
    <source>
        <dbReference type="PROSITE" id="PS51846"/>
    </source>
</evidence>
<evidence type="ECO:0000313" key="10">
    <source>
        <dbReference type="EMBL" id="HDI83709.1"/>
    </source>
</evidence>
<accession>A0A7C0VCN9</accession>
<dbReference type="AlphaFoldDB" id="A0A7C0VCN9"/>
<organism evidence="10">
    <name type="scientific">candidate division WOR-3 bacterium</name>
    <dbReference type="NCBI Taxonomy" id="2052148"/>
    <lineage>
        <taxon>Bacteria</taxon>
        <taxon>Bacteria division WOR-3</taxon>
    </lineage>
</organism>
<feature type="transmembrane region" description="Helical" evidence="8">
    <location>
        <begin position="107"/>
        <end position="131"/>
    </location>
</feature>
<keyword evidence="5" id="KW-0129">CBS domain</keyword>
<sequence>MIIPLVILLFIIFFNSSEIAFVSSNKLSLMKEKDNGSIQRLTWRLYSTPEIYFSTVLVGINLSLVIFSVYMAERNSVLETTLLTTFIVLIFGEILPKVFTLKKPEKLAYIFSLPLYIFYFVFYPIIFLVKYPSFLFLKLMRVDVKDKNISRTEIEVVLRENLVKGVMKKSEYAVLRNVISLSKKNVADVMIPRINIVSSDIKDGRNGVIEAFRKHRFTRIPIYRENIDNILGIVNVREVFQYPDKDIQILIKPVRFVPEDKTCDVVLFELLYDANKAAIVIDEYGGTAGFITLDDIFTNLVGEVIDIKKELSGAFILKGDTRINALGIEDEEEDTIAGYIIRHTGRIPTEGEEIDIGELRFKILDATDRKIKKVQVSRL</sequence>
<feature type="transmembrane region" description="Helical" evidence="8">
    <location>
        <begin position="77"/>
        <end position="95"/>
    </location>
</feature>
<dbReference type="Proteomes" id="UP000885847">
    <property type="component" value="Unassembled WGS sequence"/>
</dbReference>
<evidence type="ECO:0000256" key="5">
    <source>
        <dbReference type="ARBA" id="ARBA00023122"/>
    </source>
</evidence>
<feature type="domain" description="CNNM transmembrane" evidence="9">
    <location>
        <begin position="1"/>
        <end position="171"/>
    </location>
</feature>
<keyword evidence="2 7" id="KW-0812">Transmembrane</keyword>
<dbReference type="Pfam" id="PF01595">
    <property type="entry name" value="CNNM"/>
    <property type="match status" value="1"/>
</dbReference>
<keyword evidence="3" id="KW-0677">Repeat</keyword>
<dbReference type="EMBL" id="DQWE01000375">
    <property type="protein sequence ID" value="HDI83709.1"/>
    <property type="molecule type" value="Genomic_DNA"/>
</dbReference>
<dbReference type="Pfam" id="PF00571">
    <property type="entry name" value="CBS"/>
    <property type="match status" value="1"/>
</dbReference>
<protein>
    <submittedName>
        <fullName evidence="10">HlyC/CorC family transporter</fullName>
    </submittedName>
</protein>
<evidence type="ECO:0000256" key="4">
    <source>
        <dbReference type="ARBA" id="ARBA00022989"/>
    </source>
</evidence>
<comment type="caution">
    <text evidence="10">The sequence shown here is derived from an EMBL/GenBank/DDBJ whole genome shotgun (WGS) entry which is preliminary data.</text>
</comment>
<dbReference type="InterPro" id="IPR036318">
    <property type="entry name" value="FAD-bd_PCMH-like_sf"/>
</dbReference>
<dbReference type="SUPFAM" id="SSF54631">
    <property type="entry name" value="CBS-domain pair"/>
    <property type="match status" value="1"/>
</dbReference>
<dbReference type="Gene3D" id="3.10.580.10">
    <property type="entry name" value="CBS-domain"/>
    <property type="match status" value="1"/>
</dbReference>
<dbReference type="SUPFAM" id="SSF56176">
    <property type="entry name" value="FAD-binding/transporter-associated domain-like"/>
    <property type="match status" value="1"/>
</dbReference>
<dbReference type="InterPro" id="IPR046342">
    <property type="entry name" value="CBS_dom_sf"/>
</dbReference>
<keyword evidence="4 7" id="KW-1133">Transmembrane helix</keyword>
<reference evidence="10" key="1">
    <citation type="journal article" date="2020" name="mSystems">
        <title>Genome- and Community-Level Interaction Insights into Carbon Utilization and Element Cycling Functions of Hydrothermarchaeota in Hydrothermal Sediment.</title>
        <authorList>
            <person name="Zhou Z."/>
            <person name="Liu Y."/>
            <person name="Xu W."/>
            <person name="Pan J."/>
            <person name="Luo Z.H."/>
            <person name="Li M."/>
        </authorList>
    </citation>
    <scope>NUCLEOTIDE SEQUENCE [LARGE SCALE GENOMIC DNA]</scope>
    <source>
        <strain evidence="10">HyVt-102</strain>
    </source>
</reference>
<evidence type="ECO:0000256" key="3">
    <source>
        <dbReference type="ARBA" id="ARBA00022737"/>
    </source>
</evidence>
<comment type="subcellular location">
    <subcellularLocation>
        <location evidence="1">Membrane</location>
        <topology evidence="1">Multi-pass membrane protein</topology>
    </subcellularLocation>
</comment>
<dbReference type="PANTHER" id="PTHR22777">
    <property type="entry name" value="HEMOLYSIN-RELATED"/>
    <property type="match status" value="1"/>
</dbReference>
<dbReference type="GO" id="GO:0050660">
    <property type="term" value="F:flavin adenine dinucleotide binding"/>
    <property type="evidence" value="ECO:0007669"/>
    <property type="project" value="InterPro"/>
</dbReference>
<dbReference type="PANTHER" id="PTHR22777:SF17">
    <property type="entry name" value="UPF0053 PROTEIN SLL0260"/>
    <property type="match status" value="1"/>
</dbReference>
<dbReference type="GO" id="GO:0005886">
    <property type="term" value="C:plasma membrane"/>
    <property type="evidence" value="ECO:0007669"/>
    <property type="project" value="TreeGrafter"/>
</dbReference>
<dbReference type="InterPro" id="IPR002550">
    <property type="entry name" value="CNNM"/>
</dbReference>
<dbReference type="InterPro" id="IPR044751">
    <property type="entry name" value="Ion_transp-like_CBS"/>
</dbReference>
<dbReference type="Gene3D" id="3.30.465.10">
    <property type="match status" value="1"/>
</dbReference>
<dbReference type="CDD" id="cd04590">
    <property type="entry name" value="CBS_pair_CorC_HlyC_assoc"/>
    <property type="match status" value="1"/>
</dbReference>
<evidence type="ECO:0000256" key="8">
    <source>
        <dbReference type="SAM" id="Phobius"/>
    </source>
</evidence>
<evidence type="ECO:0000256" key="7">
    <source>
        <dbReference type="PROSITE-ProRule" id="PRU01193"/>
    </source>
</evidence>
<dbReference type="InterPro" id="IPR000644">
    <property type="entry name" value="CBS_dom"/>
</dbReference>
<evidence type="ECO:0000256" key="6">
    <source>
        <dbReference type="ARBA" id="ARBA00023136"/>
    </source>
</evidence>
<evidence type="ECO:0000256" key="1">
    <source>
        <dbReference type="ARBA" id="ARBA00004141"/>
    </source>
</evidence>
<gene>
    <name evidence="10" type="ORF">ENF18_07970</name>
</gene>